<feature type="region of interest" description="Disordered" evidence="1">
    <location>
        <begin position="459"/>
        <end position="611"/>
    </location>
</feature>
<feature type="region of interest" description="Disordered" evidence="1">
    <location>
        <begin position="389"/>
        <end position="432"/>
    </location>
</feature>
<feature type="compositionally biased region" description="Basic and acidic residues" evidence="1">
    <location>
        <begin position="395"/>
        <end position="407"/>
    </location>
</feature>
<name>A0ABM0JK32_APLCA</name>
<feature type="region of interest" description="Disordered" evidence="1">
    <location>
        <begin position="112"/>
        <end position="144"/>
    </location>
</feature>
<evidence type="ECO:0000256" key="1">
    <source>
        <dbReference type="SAM" id="MobiDB-lite"/>
    </source>
</evidence>
<feature type="compositionally biased region" description="Basic and acidic residues" evidence="1">
    <location>
        <begin position="535"/>
        <end position="546"/>
    </location>
</feature>
<gene>
    <name evidence="3" type="primary">LOC101849997</name>
</gene>
<protein>
    <submittedName>
        <fullName evidence="3">Uncharacterized protein LOC101849997</fullName>
    </submittedName>
</protein>
<evidence type="ECO:0000313" key="2">
    <source>
        <dbReference type="Proteomes" id="UP000694888"/>
    </source>
</evidence>
<dbReference type="RefSeq" id="XP_005095557.1">
    <property type="nucleotide sequence ID" value="XM_005095500.3"/>
</dbReference>
<accession>A0ABM0JK32</accession>
<feature type="compositionally biased region" description="Polar residues" evidence="1">
    <location>
        <begin position="183"/>
        <end position="213"/>
    </location>
</feature>
<feature type="compositionally biased region" description="Low complexity" evidence="1">
    <location>
        <begin position="574"/>
        <end position="591"/>
    </location>
</feature>
<evidence type="ECO:0000313" key="3">
    <source>
        <dbReference type="RefSeq" id="XP_005095557.1"/>
    </source>
</evidence>
<feature type="compositionally biased region" description="Low complexity" evidence="1">
    <location>
        <begin position="513"/>
        <end position="522"/>
    </location>
</feature>
<feature type="compositionally biased region" description="Polar residues" evidence="1">
    <location>
        <begin position="165"/>
        <end position="174"/>
    </location>
</feature>
<dbReference type="Proteomes" id="UP000694888">
    <property type="component" value="Unplaced"/>
</dbReference>
<feature type="compositionally biased region" description="Polar residues" evidence="1">
    <location>
        <begin position="523"/>
        <end position="534"/>
    </location>
</feature>
<feature type="compositionally biased region" description="Polar residues" evidence="1">
    <location>
        <begin position="503"/>
        <end position="512"/>
    </location>
</feature>
<feature type="region of interest" description="Disordered" evidence="1">
    <location>
        <begin position="157"/>
        <end position="219"/>
    </location>
</feature>
<reference evidence="3" key="1">
    <citation type="submission" date="2025-08" db="UniProtKB">
        <authorList>
            <consortium name="RefSeq"/>
        </authorList>
    </citation>
    <scope>IDENTIFICATION</scope>
</reference>
<proteinExistence type="predicted"/>
<organism evidence="2 3">
    <name type="scientific">Aplysia californica</name>
    <name type="common">California sea hare</name>
    <dbReference type="NCBI Taxonomy" id="6500"/>
    <lineage>
        <taxon>Eukaryota</taxon>
        <taxon>Metazoa</taxon>
        <taxon>Spiralia</taxon>
        <taxon>Lophotrochozoa</taxon>
        <taxon>Mollusca</taxon>
        <taxon>Gastropoda</taxon>
        <taxon>Heterobranchia</taxon>
        <taxon>Euthyneura</taxon>
        <taxon>Tectipleura</taxon>
        <taxon>Aplysiida</taxon>
        <taxon>Aplysioidea</taxon>
        <taxon>Aplysiidae</taxon>
        <taxon>Aplysia</taxon>
    </lineage>
</organism>
<feature type="compositionally biased region" description="Basic and acidic residues" evidence="1">
    <location>
        <begin position="116"/>
        <end position="130"/>
    </location>
</feature>
<dbReference type="GeneID" id="101849997"/>
<sequence>MRAGDKETFINIMGLRLSKPECSSSPSDGVGTMAQVAYAQVRQPSLGRGRKLSVATLRNLETIQNTDGVIEAWLGEQDNVFYVTLRNLRVICLRGFHLTALVDHIKQLEQEESDANEQKMGEKSASELRQKLSPPHDFASSSLNIKSLAKRRRRRMLEKRAGSHDISSFESTTSPEDKPVTFSAKTTEVSTSEQLGSASDLKSQSCNGSTSEDLLSDSRNEELEKWTQIAASYFEAMGVVKDIDSIEIFRSFNLRSSKNAGSDMCAPQTKIRTRASPTHSFLSDSDNGSVHSEARQLAGSGLAETGYSSNTLTRSEIQPFNRPDVPLVGASARKNAFAREQTKALSLDSHQQNQLRAEAEANWTIRKRFIKVPRSGRSKDIYLSGADTLGGLPEDSYHPLTHMDTRSGLRSRLQRDSSFNPERRSFSMPETPIHLEEDSLMGPYRMPPLSLNLDEISNENTTQNAPDSTHSGGEPTSDLLGVTFIVGGKGDVRDKDPGKGNSEDVSNDFTMNSASYFSSSSSNQEKVNWISETPATRRSDGSDAKSKRAAFSRRRVENCSPASSTEVTGAGDISPSSNGGFSSDLSSLASAEEGKTYKKATKSQKKRSDGL</sequence>
<keyword evidence="2" id="KW-1185">Reference proteome</keyword>
<feature type="compositionally biased region" description="Basic and acidic residues" evidence="1">
    <location>
        <begin position="490"/>
        <end position="502"/>
    </location>
</feature>
<feature type="compositionally biased region" description="Polar residues" evidence="1">
    <location>
        <begin position="459"/>
        <end position="471"/>
    </location>
</feature>